<protein>
    <submittedName>
        <fullName evidence="1">Uncharacterized protein</fullName>
    </submittedName>
</protein>
<evidence type="ECO:0000313" key="2">
    <source>
        <dbReference type="Proteomes" id="UP001244341"/>
    </source>
</evidence>
<dbReference type="Proteomes" id="UP001244341">
    <property type="component" value="Chromosome 5b"/>
</dbReference>
<accession>A0ABY8TZ79</accession>
<organism evidence="1 2">
    <name type="scientific">Tetradesmus obliquus</name>
    <name type="common">Green alga</name>
    <name type="synonym">Acutodesmus obliquus</name>
    <dbReference type="NCBI Taxonomy" id="3088"/>
    <lineage>
        <taxon>Eukaryota</taxon>
        <taxon>Viridiplantae</taxon>
        <taxon>Chlorophyta</taxon>
        <taxon>core chlorophytes</taxon>
        <taxon>Chlorophyceae</taxon>
        <taxon>CS clade</taxon>
        <taxon>Sphaeropleales</taxon>
        <taxon>Scenedesmaceae</taxon>
        <taxon>Tetradesmus</taxon>
    </lineage>
</organism>
<dbReference type="EMBL" id="CP126212">
    <property type="protein sequence ID" value="WIA14452.1"/>
    <property type="molecule type" value="Genomic_DNA"/>
</dbReference>
<name>A0ABY8TZ79_TETOB</name>
<evidence type="ECO:0000313" key="1">
    <source>
        <dbReference type="EMBL" id="WIA14452.1"/>
    </source>
</evidence>
<sequence>MLTPVKDPACFCRQLTPQQVEGLLSLLRPQPEAAGFQRIQLAGWGTLMHWLASQPGAAAAAAHLGLTARDVRGDAAAALLFGSSQEAGAALLAGGM</sequence>
<gene>
    <name evidence="1" type="ORF">OEZ85_002977</name>
</gene>
<proteinExistence type="predicted"/>
<keyword evidence="2" id="KW-1185">Reference proteome</keyword>
<reference evidence="1 2" key="1">
    <citation type="submission" date="2023-05" db="EMBL/GenBank/DDBJ databases">
        <title>A 100% complete, gapless, phased diploid assembly of the Scenedesmus obliquus UTEX 3031 genome.</title>
        <authorList>
            <person name="Biondi T.C."/>
            <person name="Hanschen E.R."/>
            <person name="Kwon T."/>
            <person name="Eng W."/>
            <person name="Kruse C.P.S."/>
            <person name="Koehler S.I."/>
            <person name="Kunde Y."/>
            <person name="Gleasner C.D."/>
            <person name="You Mak K.T."/>
            <person name="Polle J."/>
            <person name="Hovde B.T."/>
            <person name="Starkenburg S.R."/>
        </authorList>
    </citation>
    <scope>NUCLEOTIDE SEQUENCE [LARGE SCALE GENOMIC DNA]</scope>
    <source>
        <strain evidence="1 2">DOE0152z</strain>
    </source>
</reference>